<keyword evidence="2" id="KW-1185">Reference proteome</keyword>
<sequence>MQLNQPLIQFSKHSFPIQVVYKGHFNKHLLAKQKYPDLHVLQNFGCIYGQVKQLFSHELRFVVICYSTISKFDRHHPLRGFTIVNQPANYISVTSQFKNISKQMSLQKQFSESSK</sequence>
<comment type="caution">
    <text evidence="1">The sequence shown here is derived from an EMBL/GenBank/DDBJ whole genome shotgun (WGS) entry which is preliminary data.</text>
</comment>
<gene>
    <name evidence="1" type="ORF">POCTA_138.1.T0210388</name>
</gene>
<proteinExistence type="predicted"/>
<protein>
    <submittedName>
        <fullName evidence="1">Uncharacterized protein</fullName>
    </submittedName>
</protein>
<reference evidence="1" key="1">
    <citation type="submission" date="2021-01" db="EMBL/GenBank/DDBJ databases">
        <authorList>
            <consortium name="Genoscope - CEA"/>
            <person name="William W."/>
        </authorList>
    </citation>
    <scope>NUCLEOTIDE SEQUENCE</scope>
</reference>
<dbReference type="AlphaFoldDB" id="A0A8S1TBY8"/>
<evidence type="ECO:0000313" key="2">
    <source>
        <dbReference type="Proteomes" id="UP000683925"/>
    </source>
</evidence>
<organism evidence="1 2">
    <name type="scientific">Paramecium octaurelia</name>
    <dbReference type="NCBI Taxonomy" id="43137"/>
    <lineage>
        <taxon>Eukaryota</taxon>
        <taxon>Sar</taxon>
        <taxon>Alveolata</taxon>
        <taxon>Ciliophora</taxon>
        <taxon>Intramacronucleata</taxon>
        <taxon>Oligohymenophorea</taxon>
        <taxon>Peniculida</taxon>
        <taxon>Parameciidae</taxon>
        <taxon>Paramecium</taxon>
    </lineage>
</organism>
<evidence type="ECO:0000313" key="1">
    <source>
        <dbReference type="EMBL" id="CAD8148964.1"/>
    </source>
</evidence>
<name>A0A8S1TBY8_PAROT</name>
<dbReference type="EMBL" id="CAJJDP010000021">
    <property type="protein sequence ID" value="CAD8148964.1"/>
    <property type="molecule type" value="Genomic_DNA"/>
</dbReference>
<dbReference type="Proteomes" id="UP000683925">
    <property type="component" value="Unassembled WGS sequence"/>
</dbReference>
<accession>A0A8S1TBY8</accession>